<protein>
    <recommendedName>
        <fullName evidence="6">branched-chain-amino-acid transaminase</fullName>
        <ecNumber evidence="6">2.6.1.42</ecNumber>
    </recommendedName>
</protein>
<dbReference type="GO" id="GO:0046394">
    <property type="term" value="P:carboxylic acid biosynthetic process"/>
    <property type="evidence" value="ECO:0007669"/>
    <property type="project" value="UniProtKB-ARBA"/>
</dbReference>
<dbReference type="PANTHER" id="PTHR42743:SF11">
    <property type="entry name" value="AMINODEOXYCHORISMATE LYASE"/>
    <property type="match status" value="1"/>
</dbReference>
<evidence type="ECO:0000256" key="12">
    <source>
        <dbReference type="RuleBase" id="RU004516"/>
    </source>
</evidence>
<dbReference type="InterPro" id="IPR043131">
    <property type="entry name" value="BCAT-like_N"/>
</dbReference>
<dbReference type="InterPro" id="IPR050571">
    <property type="entry name" value="Class-IV_PLP-Dep_Aminotrnsfr"/>
</dbReference>
<evidence type="ECO:0000256" key="11">
    <source>
        <dbReference type="RuleBase" id="RU004106"/>
    </source>
</evidence>
<dbReference type="InterPro" id="IPR043132">
    <property type="entry name" value="BCAT-like_C"/>
</dbReference>
<keyword evidence="13" id="KW-0808">Transferase</keyword>
<evidence type="ECO:0000256" key="4">
    <source>
        <dbReference type="ARBA" id="ARBA00005072"/>
    </source>
</evidence>
<dbReference type="InterPro" id="IPR036038">
    <property type="entry name" value="Aminotransferase-like"/>
</dbReference>
<dbReference type="AlphaFoldDB" id="A0A6C0GN55"/>
<accession>A0A6C0GN55</accession>
<dbReference type="PROSITE" id="PS00770">
    <property type="entry name" value="AA_TRANSFER_CLASS_4"/>
    <property type="match status" value="1"/>
</dbReference>
<comment type="catalytic activity">
    <reaction evidence="9">
        <text>L-isoleucine + 2-oxoglutarate = (S)-3-methyl-2-oxopentanoate + L-glutamate</text>
        <dbReference type="Rhea" id="RHEA:24801"/>
        <dbReference type="ChEBI" id="CHEBI:16810"/>
        <dbReference type="ChEBI" id="CHEBI:29985"/>
        <dbReference type="ChEBI" id="CHEBI:35146"/>
        <dbReference type="ChEBI" id="CHEBI:58045"/>
        <dbReference type="EC" id="2.6.1.42"/>
    </reaction>
</comment>
<proteinExistence type="inferred from homology"/>
<dbReference type="PANTHER" id="PTHR42743">
    <property type="entry name" value="AMINO-ACID AMINOTRANSFERASE"/>
    <property type="match status" value="1"/>
</dbReference>
<sequence length="273" mass="30892">MKCIYNFQLTEETMVSVPFHNRAFQYGDGLFETMRFQEGRILFLEDHLERLSAGLEVLQMKLPSDFSLYYLETAIAQLVEANDLFPRARIRLQVWRKSGGLYTPTQKEAEFYISAQPFVETPMEKEKVLFYRDIRLQYSPLSSLKTCNALPYIMAGIAKTNTDADDMILLDNQGHTSECIASNIFWIKNGIVYTPSLQSGCIAGVMRKQIMNHANKLAIPLEEGLFPESSILEAEAVFCSNISGIQAIKQIEEVVFDAAKLPQALMTIGQYTG</sequence>
<dbReference type="EC" id="2.6.1.42" evidence="6"/>
<dbReference type="Pfam" id="PF01063">
    <property type="entry name" value="Aminotran_4"/>
    <property type="match status" value="1"/>
</dbReference>
<evidence type="ECO:0000256" key="10">
    <source>
        <dbReference type="ARBA" id="ARBA00049229"/>
    </source>
</evidence>
<comment type="pathway">
    <text evidence="2">Amino-acid biosynthesis; L-isoleucine biosynthesis; L-isoleucine from 2-oxobutanoate: step 4/4.</text>
</comment>
<evidence type="ECO:0000256" key="6">
    <source>
        <dbReference type="ARBA" id="ARBA00013053"/>
    </source>
</evidence>
<keyword evidence="7 12" id="KW-0663">Pyridoxal phosphate</keyword>
<evidence type="ECO:0000256" key="8">
    <source>
        <dbReference type="ARBA" id="ARBA00048212"/>
    </source>
</evidence>
<comment type="catalytic activity">
    <reaction evidence="10">
        <text>L-leucine + 2-oxoglutarate = 4-methyl-2-oxopentanoate + L-glutamate</text>
        <dbReference type="Rhea" id="RHEA:18321"/>
        <dbReference type="ChEBI" id="CHEBI:16810"/>
        <dbReference type="ChEBI" id="CHEBI:17865"/>
        <dbReference type="ChEBI" id="CHEBI:29985"/>
        <dbReference type="ChEBI" id="CHEBI:57427"/>
        <dbReference type="EC" id="2.6.1.42"/>
    </reaction>
</comment>
<dbReference type="RefSeq" id="WP_162445455.1">
    <property type="nucleotide sequence ID" value="NZ_CP048222.1"/>
</dbReference>
<reference evidence="13 14" key="1">
    <citation type="submission" date="2020-01" db="EMBL/GenBank/DDBJ databases">
        <authorList>
            <person name="Kim M.K."/>
        </authorList>
    </citation>
    <scope>NUCLEOTIDE SEQUENCE [LARGE SCALE GENOMIC DNA]</scope>
    <source>
        <strain evidence="13 14">172606-1</strain>
    </source>
</reference>
<dbReference type="KEGG" id="rhoz:GXP67_23890"/>
<dbReference type="Gene3D" id="3.30.470.10">
    <property type="match status" value="1"/>
</dbReference>
<evidence type="ECO:0000313" key="13">
    <source>
        <dbReference type="EMBL" id="QHT69466.1"/>
    </source>
</evidence>
<evidence type="ECO:0000256" key="2">
    <source>
        <dbReference type="ARBA" id="ARBA00004824"/>
    </source>
</evidence>
<comment type="pathway">
    <text evidence="4">Amino-acid biosynthesis; L-leucine biosynthesis; L-leucine from 3-methyl-2-oxobutanoate: step 4/4.</text>
</comment>
<comment type="pathway">
    <text evidence="3">Amino-acid biosynthesis; L-valine biosynthesis; L-valine from pyruvate: step 4/4.</text>
</comment>
<gene>
    <name evidence="13" type="ORF">GXP67_23890</name>
</gene>
<organism evidence="13 14">
    <name type="scientific">Rhodocytophaga rosea</name>
    <dbReference type="NCBI Taxonomy" id="2704465"/>
    <lineage>
        <taxon>Bacteria</taxon>
        <taxon>Pseudomonadati</taxon>
        <taxon>Bacteroidota</taxon>
        <taxon>Cytophagia</taxon>
        <taxon>Cytophagales</taxon>
        <taxon>Rhodocytophagaceae</taxon>
        <taxon>Rhodocytophaga</taxon>
    </lineage>
</organism>
<evidence type="ECO:0000313" key="14">
    <source>
        <dbReference type="Proteomes" id="UP000480178"/>
    </source>
</evidence>
<keyword evidence="13" id="KW-0032">Aminotransferase</keyword>
<dbReference type="Proteomes" id="UP000480178">
    <property type="component" value="Chromosome"/>
</dbReference>
<dbReference type="InterPro" id="IPR001544">
    <property type="entry name" value="Aminotrans_IV"/>
</dbReference>
<name>A0A6C0GN55_9BACT</name>
<evidence type="ECO:0000256" key="3">
    <source>
        <dbReference type="ARBA" id="ARBA00004931"/>
    </source>
</evidence>
<keyword evidence="14" id="KW-1185">Reference proteome</keyword>
<evidence type="ECO:0000256" key="7">
    <source>
        <dbReference type="ARBA" id="ARBA00022898"/>
    </source>
</evidence>
<evidence type="ECO:0000256" key="5">
    <source>
        <dbReference type="ARBA" id="ARBA00009320"/>
    </source>
</evidence>
<dbReference type="InterPro" id="IPR018300">
    <property type="entry name" value="Aminotrans_IV_CS"/>
</dbReference>
<evidence type="ECO:0000256" key="1">
    <source>
        <dbReference type="ARBA" id="ARBA00001933"/>
    </source>
</evidence>
<evidence type="ECO:0000256" key="9">
    <source>
        <dbReference type="ARBA" id="ARBA00048798"/>
    </source>
</evidence>
<comment type="cofactor">
    <cofactor evidence="1 12">
        <name>pyridoxal 5'-phosphate</name>
        <dbReference type="ChEBI" id="CHEBI:597326"/>
    </cofactor>
</comment>
<dbReference type="GO" id="GO:0004084">
    <property type="term" value="F:branched-chain-amino-acid transaminase activity"/>
    <property type="evidence" value="ECO:0007669"/>
    <property type="project" value="UniProtKB-EC"/>
</dbReference>
<comment type="similarity">
    <text evidence="5 11">Belongs to the class-IV pyridoxal-phosphate-dependent aminotransferase family.</text>
</comment>
<dbReference type="EMBL" id="CP048222">
    <property type="protein sequence ID" value="QHT69466.1"/>
    <property type="molecule type" value="Genomic_DNA"/>
</dbReference>
<comment type="catalytic activity">
    <reaction evidence="8">
        <text>L-valine + 2-oxoglutarate = 3-methyl-2-oxobutanoate + L-glutamate</text>
        <dbReference type="Rhea" id="RHEA:24813"/>
        <dbReference type="ChEBI" id="CHEBI:11851"/>
        <dbReference type="ChEBI" id="CHEBI:16810"/>
        <dbReference type="ChEBI" id="CHEBI:29985"/>
        <dbReference type="ChEBI" id="CHEBI:57762"/>
        <dbReference type="EC" id="2.6.1.42"/>
    </reaction>
</comment>
<dbReference type="SUPFAM" id="SSF56752">
    <property type="entry name" value="D-aminoacid aminotransferase-like PLP-dependent enzymes"/>
    <property type="match status" value="1"/>
</dbReference>
<dbReference type="Gene3D" id="3.20.10.10">
    <property type="entry name" value="D-amino Acid Aminotransferase, subunit A, domain 2"/>
    <property type="match status" value="1"/>
</dbReference>
<dbReference type="CDD" id="cd00449">
    <property type="entry name" value="PLPDE_IV"/>
    <property type="match status" value="1"/>
</dbReference>